<dbReference type="OrthoDB" id="464312at2"/>
<evidence type="ECO:0000256" key="1">
    <source>
        <dbReference type="SAM" id="Phobius"/>
    </source>
</evidence>
<gene>
    <name evidence="2" type="ORF">WN50_07225</name>
</gene>
<dbReference type="AlphaFoldDB" id="A0A0F5YIN4"/>
<feature type="transmembrane region" description="Helical" evidence="1">
    <location>
        <begin position="54"/>
        <end position="76"/>
    </location>
</feature>
<name>A0A0F5YIN4_9CYAN</name>
<dbReference type="RefSeq" id="WP_046277848.1">
    <property type="nucleotide sequence ID" value="NZ_LATL02000069.1"/>
</dbReference>
<reference evidence="2 3" key="1">
    <citation type="submission" date="2015-06" db="EMBL/GenBank/DDBJ databases">
        <title>Draft genome assembly of filamentous brackish cyanobacterium Limnoraphis robusta strain CS-951.</title>
        <authorList>
            <person name="Willis A."/>
            <person name="Parks M."/>
            <person name="Burford M.A."/>
        </authorList>
    </citation>
    <scope>NUCLEOTIDE SEQUENCE [LARGE SCALE GENOMIC DNA]</scope>
    <source>
        <strain evidence="2 3">CS-951</strain>
    </source>
</reference>
<comment type="caution">
    <text evidence="2">The sequence shown here is derived from an EMBL/GenBank/DDBJ whole genome shotgun (WGS) entry which is preliminary data.</text>
</comment>
<dbReference type="Proteomes" id="UP000033607">
    <property type="component" value="Unassembled WGS sequence"/>
</dbReference>
<keyword evidence="1" id="KW-0812">Transmembrane</keyword>
<sequence length="80" mass="8925">MSGKPPTLRNLEGQSFQHLKREIKWTPFKIVMATLILGVPYIALLMIASSISKVLLGFLIGIPLVAFSISYLMHILTKDL</sequence>
<evidence type="ECO:0000313" key="2">
    <source>
        <dbReference type="EMBL" id="KKD38746.1"/>
    </source>
</evidence>
<organism evidence="2 3">
    <name type="scientific">Limnoraphis robusta CS-951</name>
    <dbReference type="NCBI Taxonomy" id="1637645"/>
    <lineage>
        <taxon>Bacteria</taxon>
        <taxon>Bacillati</taxon>
        <taxon>Cyanobacteriota</taxon>
        <taxon>Cyanophyceae</taxon>
        <taxon>Oscillatoriophycideae</taxon>
        <taxon>Oscillatoriales</taxon>
        <taxon>Sirenicapillariaceae</taxon>
        <taxon>Limnoraphis</taxon>
    </lineage>
</organism>
<feature type="transmembrane region" description="Helical" evidence="1">
    <location>
        <begin position="30"/>
        <end position="48"/>
    </location>
</feature>
<keyword evidence="1" id="KW-0472">Membrane</keyword>
<keyword evidence="1" id="KW-1133">Transmembrane helix</keyword>
<accession>A0A0F5YIN4</accession>
<dbReference type="EMBL" id="LATL02000069">
    <property type="protein sequence ID" value="KKD38746.1"/>
    <property type="molecule type" value="Genomic_DNA"/>
</dbReference>
<evidence type="ECO:0000313" key="3">
    <source>
        <dbReference type="Proteomes" id="UP000033607"/>
    </source>
</evidence>
<proteinExistence type="predicted"/>
<protein>
    <submittedName>
        <fullName evidence="2">Uncharacterized protein</fullName>
    </submittedName>
</protein>